<reference evidence="2 3" key="1">
    <citation type="submission" date="2018-09" db="EMBL/GenBank/DDBJ databases">
        <title>Genomic Encyclopedia of Archaeal and Bacterial Type Strains, Phase II (KMG-II): from individual species to whole genera.</title>
        <authorList>
            <person name="Goeker M."/>
        </authorList>
    </citation>
    <scope>NUCLEOTIDE SEQUENCE [LARGE SCALE GENOMIC DNA]</scope>
    <source>
        <strain evidence="2 3">DSM 26283</strain>
    </source>
</reference>
<feature type="domain" description="DUF4369" evidence="1">
    <location>
        <begin position="23"/>
        <end position="119"/>
    </location>
</feature>
<protein>
    <submittedName>
        <fullName evidence="2">Uncharacterized protein DUF4369</fullName>
    </submittedName>
</protein>
<dbReference type="OrthoDB" id="1143206at2"/>
<name>A0A420DV74_9FLAO</name>
<dbReference type="PROSITE" id="PS51257">
    <property type="entry name" value="PROKAR_LIPOPROTEIN"/>
    <property type="match status" value="1"/>
</dbReference>
<dbReference type="InterPro" id="IPR025380">
    <property type="entry name" value="DUF4369"/>
</dbReference>
<evidence type="ECO:0000259" key="1">
    <source>
        <dbReference type="Pfam" id="PF14289"/>
    </source>
</evidence>
<keyword evidence="3" id="KW-1185">Reference proteome</keyword>
<accession>A0A420DV74</accession>
<gene>
    <name evidence="2" type="ORF">BXY80_0125</name>
</gene>
<organism evidence="2 3">
    <name type="scientific">Ichthyenterobacterium magnum</name>
    <dbReference type="NCBI Taxonomy" id="1230530"/>
    <lineage>
        <taxon>Bacteria</taxon>
        <taxon>Pseudomonadati</taxon>
        <taxon>Bacteroidota</taxon>
        <taxon>Flavobacteriia</taxon>
        <taxon>Flavobacteriales</taxon>
        <taxon>Flavobacteriaceae</taxon>
        <taxon>Ichthyenterobacterium</taxon>
    </lineage>
</organism>
<proteinExistence type="predicted"/>
<evidence type="ECO:0000313" key="3">
    <source>
        <dbReference type="Proteomes" id="UP000284892"/>
    </source>
</evidence>
<dbReference type="RefSeq" id="WP_120199290.1">
    <property type="nucleotide sequence ID" value="NZ_RAQJ01000001.1"/>
</dbReference>
<comment type="caution">
    <text evidence="2">The sequence shown here is derived from an EMBL/GenBank/DDBJ whole genome shotgun (WGS) entry which is preliminary data.</text>
</comment>
<dbReference type="AlphaFoldDB" id="A0A420DV74"/>
<evidence type="ECO:0000313" key="2">
    <source>
        <dbReference type="EMBL" id="RKE98060.1"/>
    </source>
</evidence>
<dbReference type="EMBL" id="RAQJ01000001">
    <property type="protein sequence ID" value="RKE98060.1"/>
    <property type="molecule type" value="Genomic_DNA"/>
</dbReference>
<sequence>MKNFLALLICILIVSCTKEEHDFTLKGYVKGLKKGTVYLQKQQDSLIVSVDSLEITGNSNFELHTDLTEPEVLFLRLDKNDTDEGVIVFFADKGVTEINSTLKNFNFDAKVNGSKQQKVLEDYLLVMSKFNDQNLDLIKEKFDAQKEKDSVGILDFKNNYNNLIKRKYLYTINFAVTNKDSEVAPYLALSEIPNTSIKYLETIYDALDETIKASKYGKQLKETIQLRKEE</sequence>
<dbReference type="Proteomes" id="UP000284892">
    <property type="component" value="Unassembled WGS sequence"/>
</dbReference>
<dbReference type="Pfam" id="PF14289">
    <property type="entry name" value="DUF4369"/>
    <property type="match status" value="1"/>
</dbReference>